<proteinExistence type="predicted"/>
<accession>A0A7X9S0H4</accession>
<name>A0A7X9S0H4_9BACT</name>
<gene>
    <name evidence="1" type="ORF">HHU12_29390</name>
</gene>
<comment type="caution">
    <text evidence="1">The sequence shown here is derived from an EMBL/GenBank/DDBJ whole genome shotgun (WGS) entry which is preliminary data.</text>
</comment>
<evidence type="ECO:0000313" key="1">
    <source>
        <dbReference type="EMBL" id="NME72113.1"/>
    </source>
</evidence>
<dbReference type="AlphaFoldDB" id="A0A7X9S0H4"/>
<evidence type="ECO:0000313" key="2">
    <source>
        <dbReference type="Proteomes" id="UP000576082"/>
    </source>
</evidence>
<protein>
    <submittedName>
        <fullName evidence="1">Uncharacterized protein</fullName>
    </submittedName>
</protein>
<dbReference type="RefSeq" id="WP_169660307.1">
    <property type="nucleotide sequence ID" value="NZ_JABANE010000135.1"/>
</dbReference>
<keyword evidence="2" id="KW-1185">Reference proteome</keyword>
<organism evidence="1 2">
    <name type="scientific">Flammeovirga aprica JL-4</name>
    <dbReference type="NCBI Taxonomy" id="694437"/>
    <lineage>
        <taxon>Bacteria</taxon>
        <taxon>Pseudomonadati</taxon>
        <taxon>Bacteroidota</taxon>
        <taxon>Cytophagia</taxon>
        <taxon>Cytophagales</taxon>
        <taxon>Flammeovirgaceae</taxon>
        <taxon>Flammeovirga</taxon>
    </lineage>
</organism>
<dbReference type="EMBL" id="JABANE010000135">
    <property type="protein sequence ID" value="NME72113.1"/>
    <property type="molecule type" value="Genomic_DNA"/>
</dbReference>
<reference evidence="1 2" key="1">
    <citation type="submission" date="2020-04" db="EMBL/GenBank/DDBJ databases">
        <title>Flammeovirga sp. SR4, a novel species isolated from seawater.</title>
        <authorList>
            <person name="Wang X."/>
        </authorList>
    </citation>
    <scope>NUCLEOTIDE SEQUENCE [LARGE SCALE GENOMIC DNA]</scope>
    <source>
        <strain evidence="1 2">ATCC 23126</strain>
    </source>
</reference>
<sequence>MKKFDLFWKDVYIGVLKETNWDMRSSGDILYKFNFKDEIPEHQMLADYIRHNIKASEYFEEGDEENYDRMCEEDEKFIDLIDSPDWKITDSKGLVTRILCPIFHVNNEVTWQIDFNDFLTRKNS</sequence>
<dbReference type="Proteomes" id="UP000576082">
    <property type="component" value="Unassembled WGS sequence"/>
</dbReference>